<evidence type="ECO:0000256" key="1">
    <source>
        <dbReference type="ARBA" id="ARBA00023015"/>
    </source>
</evidence>
<protein>
    <submittedName>
        <fullName evidence="7">IclR family transcriptional regulator</fullName>
    </submittedName>
</protein>
<dbReference type="GO" id="GO:0003677">
    <property type="term" value="F:DNA binding"/>
    <property type="evidence" value="ECO:0007669"/>
    <property type="project" value="UniProtKB-KW"/>
</dbReference>
<dbReference type="InterPro" id="IPR014757">
    <property type="entry name" value="Tscrpt_reg_IclR_C"/>
</dbReference>
<dbReference type="InterPro" id="IPR029016">
    <property type="entry name" value="GAF-like_dom_sf"/>
</dbReference>
<evidence type="ECO:0000259" key="5">
    <source>
        <dbReference type="PROSITE" id="PS51077"/>
    </source>
</evidence>
<name>A0A848DCQ0_9PSEU</name>
<evidence type="ECO:0000313" key="8">
    <source>
        <dbReference type="Proteomes" id="UP000586918"/>
    </source>
</evidence>
<dbReference type="Gene3D" id="3.30.450.40">
    <property type="match status" value="1"/>
</dbReference>
<dbReference type="InterPro" id="IPR036390">
    <property type="entry name" value="WH_DNA-bd_sf"/>
</dbReference>
<keyword evidence="8" id="KW-1185">Reference proteome</keyword>
<dbReference type="SMART" id="SM00346">
    <property type="entry name" value="HTH_ICLR"/>
    <property type="match status" value="1"/>
</dbReference>
<dbReference type="Gene3D" id="1.10.10.10">
    <property type="entry name" value="Winged helix-like DNA-binding domain superfamily/Winged helix DNA-binding domain"/>
    <property type="match status" value="1"/>
</dbReference>
<dbReference type="Pfam" id="PF09339">
    <property type="entry name" value="HTH_IclR"/>
    <property type="match status" value="1"/>
</dbReference>
<dbReference type="InterPro" id="IPR036388">
    <property type="entry name" value="WH-like_DNA-bd_sf"/>
</dbReference>
<dbReference type="RefSeq" id="WP_169409867.1">
    <property type="nucleotide sequence ID" value="NZ_JAAXKZ010000004.1"/>
</dbReference>
<dbReference type="AlphaFoldDB" id="A0A848DCQ0"/>
<keyword evidence="1" id="KW-0805">Transcription regulation</keyword>
<dbReference type="PANTHER" id="PTHR30136:SF24">
    <property type="entry name" value="HTH-TYPE TRANSCRIPTIONAL REPRESSOR ALLR"/>
    <property type="match status" value="1"/>
</dbReference>
<comment type="caution">
    <text evidence="7">The sequence shown here is derived from an EMBL/GenBank/DDBJ whole genome shotgun (WGS) entry which is preliminary data.</text>
</comment>
<evidence type="ECO:0000256" key="2">
    <source>
        <dbReference type="ARBA" id="ARBA00023125"/>
    </source>
</evidence>
<feature type="region of interest" description="Disordered" evidence="4">
    <location>
        <begin position="265"/>
        <end position="289"/>
    </location>
</feature>
<organism evidence="7 8">
    <name type="scientific">Pseudonocardia bannensis</name>
    <dbReference type="NCBI Taxonomy" id="630973"/>
    <lineage>
        <taxon>Bacteria</taxon>
        <taxon>Bacillati</taxon>
        <taxon>Actinomycetota</taxon>
        <taxon>Actinomycetes</taxon>
        <taxon>Pseudonocardiales</taxon>
        <taxon>Pseudonocardiaceae</taxon>
        <taxon>Pseudonocardia</taxon>
    </lineage>
</organism>
<dbReference type="PROSITE" id="PS51077">
    <property type="entry name" value="HTH_ICLR"/>
    <property type="match status" value="1"/>
</dbReference>
<proteinExistence type="predicted"/>
<keyword evidence="3" id="KW-0804">Transcription</keyword>
<dbReference type="SUPFAM" id="SSF55781">
    <property type="entry name" value="GAF domain-like"/>
    <property type="match status" value="1"/>
</dbReference>
<evidence type="ECO:0000256" key="3">
    <source>
        <dbReference type="ARBA" id="ARBA00023163"/>
    </source>
</evidence>
<dbReference type="InterPro" id="IPR050707">
    <property type="entry name" value="HTH_MetabolicPath_Reg"/>
</dbReference>
<evidence type="ECO:0000313" key="7">
    <source>
        <dbReference type="EMBL" id="NMH90364.1"/>
    </source>
</evidence>
<dbReference type="Proteomes" id="UP000586918">
    <property type="component" value="Unassembled WGS sequence"/>
</dbReference>
<dbReference type="GO" id="GO:0003700">
    <property type="term" value="F:DNA-binding transcription factor activity"/>
    <property type="evidence" value="ECO:0007669"/>
    <property type="project" value="TreeGrafter"/>
</dbReference>
<reference evidence="7 8" key="1">
    <citation type="submission" date="2020-04" db="EMBL/GenBank/DDBJ databases">
        <authorList>
            <person name="Klaysubun C."/>
            <person name="Duangmal K."/>
            <person name="Lipun K."/>
        </authorList>
    </citation>
    <scope>NUCLEOTIDE SEQUENCE [LARGE SCALE GENOMIC DNA]</scope>
    <source>
        <strain evidence="7 8">DSM 45300</strain>
    </source>
</reference>
<feature type="domain" description="IclR-ED" evidence="6">
    <location>
        <begin position="90"/>
        <end position="268"/>
    </location>
</feature>
<dbReference type="SUPFAM" id="SSF46785">
    <property type="entry name" value="Winged helix' DNA-binding domain"/>
    <property type="match status" value="1"/>
</dbReference>
<dbReference type="PANTHER" id="PTHR30136">
    <property type="entry name" value="HELIX-TURN-HELIX TRANSCRIPTIONAL REGULATOR, ICLR FAMILY"/>
    <property type="match status" value="1"/>
</dbReference>
<dbReference type="GO" id="GO:0045892">
    <property type="term" value="P:negative regulation of DNA-templated transcription"/>
    <property type="evidence" value="ECO:0007669"/>
    <property type="project" value="TreeGrafter"/>
</dbReference>
<evidence type="ECO:0000259" key="6">
    <source>
        <dbReference type="PROSITE" id="PS51078"/>
    </source>
</evidence>
<feature type="domain" description="HTH iclR-type" evidence="5">
    <location>
        <begin position="28"/>
        <end position="89"/>
    </location>
</feature>
<accession>A0A848DCQ0</accession>
<dbReference type="EMBL" id="JAAXKZ010000004">
    <property type="protein sequence ID" value="NMH90364.1"/>
    <property type="molecule type" value="Genomic_DNA"/>
</dbReference>
<sequence length="289" mass="30592">MEQPSRGGRAQVDKQIDKQIEVTGTAGSQAVDRATALLTLIVESTSPRSFTSLVEELGLAKSTTSRLLQALERSRLVQRDQGGSFRPGALFAQYAARHGTVHDLAELARPTLERVGELTGESVNLAVPRGSAVVQIAQVDSRFLLGATNWIGVDVPPHSSALGKVLLAFDALALPDGELEARTPATLASREQLERDLAEVRGRGWAAAWEELEPGLVAVGAPVRAVGGEVVAAVSVSGPTARITRDDVEKIGEMLVAEVRDLSTQLGHHHEEGAASPRTIGLSGASRER</sequence>
<dbReference type="InterPro" id="IPR005471">
    <property type="entry name" value="Tscrpt_reg_IclR_N"/>
</dbReference>
<evidence type="ECO:0000256" key="4">
    <source>
        <dbReference type="SAM" id="MobiDB-lite"/>
    </source>
</evidence>
<keyword evidence="2" id="KW-0238">DNA-binding</keyword>
<gene>
    <name evidence="7" type="ORF">HF519_01890</name>
</gene>
<dbReference type="Pfam" id="PF01614">
    <property type="entry name" value="IclR_C"/>
    <property type="match status" value="1"/>
</dbReference>
<dbReference type="PROSITE" id="PS51078">
    <property type="entry name" value="ICLR_ED"/>
    <property type="match status" value="1"/>
</dbReference>